<feature type="domain" description="Inner membrane component" evidence="2">
    <location>
        <begin position="60"/>
        <end position="110"/>
    </location>
</feature>
<keyword evidence="1" id="KW-0472">Membrane</keyword>
<dbReference type="PANTHER" id="PTHR42903:SF1">
    <property type="entry name" value="INNER MEMBRANE PROTEIN YCCF"/>
    <property type="match status" value="1"/>
</dbReference>
<proteinExistence type="predicted"/>
<reference evidence="3" key="1">
    <citation type="submission" date="2023-05" db="EMBL/GenBank/DDBJ databases">
        <authorList>
            <person name="Stuckert A."/>
        </authorList>
    </citation>
    <scope>NUCLEOTIDE SEQUENCE</scope>
</reference>
<dbReference type="EMBL" id="CATNWA010005428">
    <property type="protein sequence ID" value="CAI9550035.1"/>
    <property type="molecule type" value="Genomic_DNA"/>
</dbReference>
<feature type="transmembrane region" description="Helical" evidence="1">
    <location>
        <begin position="63"/>
        <end position="87"/>
    </location>
</feature>
<organism evidence="3 4">
    <name type="scientific">Staurois parvus</name>
    <dbReference type="NCBI Taxonomy" id="386267"/>
    <lineage>
        <taxon>Eukaryota</taxon>
        <taxon>Metazoa</taxon>
        <taxon>Chordata</taxon>
        <taxon>Craniata</taxon>
        <taxon>Vertebrata</taxon>
        <taxon>Euteleostomi</taxon>
        <taxon>Amphibia</taxon>
        <taxon>Batrachia</taxon>
        <taxon>Anura</taxon>
        <taxon>Neobatrachia</taxon>
        <taxon>Ranoidea</taxon>
        <taxon>Ranidae</taxon>
        <taxon>Staurois</taxon>
    </lineage>
</organism>
<evidence type="ECO:0000313" key="4">
    <source>
        <dbReference type="Proteomes" id="UP001162483"/>
    </source>
</evidence>
<keyword evidence="4" id="KW-1185">Reference proteome</keyword>
<dbReference type="InterPro" id="IPR005185">
    <property type="entry name" value="YccF"/>
</dbReference>
<gene>
    <name evidence="3" type="ORF">SPARVUS_LOCUS3444960</name>
</gene>
<dbReference type="Proteomes" id="UP001162483">
    <property type="component" value="Unassembled WGS sequence"/>
</dbReference>
<dbReference type="PANTHER" id="PTHR42903">
    <property type="entry name" value="INNER MEMBRANE PROTEIN YCCF"/>
    <property type="match status" value="1"/>
</dbReference>
<name>A0ABN9BRD8_9NEOB</name>
<dbReference type="Pfam" id="PF03733">
    <property type="entry name" value="YccF"/>
    <property type="match status" value="1"/>
</dbReference>
<evidence type="ECO:0000259" key="2">
    <source>
        <dbReference type="Pfam" id="PF03733"/>
    </source>
</evidence>
<keyword evidence="1" id="KW-1133">Transmembrane helix</keyword>
<dbReference type="InterPro" id="IPR052937">
    <property type="entry name" value="Inner_membrane_protein"/>
</dbReference>
<protein>
    <recommendedName>
        <fullName evidence="2">Inner membrane component domain-containing protein</fullName>
    </recommendedName>
</protein>
<feature type="transmembrane region" description="Helical" evidence="1">
    <location>
        <begin position="93"/>
        <end position="113"/>
    </location>
</feature>
<feature type="non-terminal residue" evidence="3">
    <location>
        <position position="1"/>
    </location>
</feature>
<comment type="caution">
    <text evidence="3">The sequence shown here is derived from an EMBL/GenBank/DDBJ whole genome shotgun (WGS) entry which is preliminary data.</text>
</comment>
<accession>A0ABN9BRD8</accession>
<feature type="non-terminal residue" evidence="3">
    <location>
        <position position="156"/>
    </location>
</feature>
<evidence type="ECO:0000313" key="3">
    <source>
        <dbReference type="EMBL" id="CAI9550035.1"/>
    </source>
</evidence>
<keyword evidence="1" id="KW-0812">Transmembrane</keyword>
<sequence length="156" mass="17951">TLTAENEVEALKLSNNYKFGFKKWKSHVTARPWEDRSEIVKELYSDLKVVKTAVTSQISIGNILYVLLFGWWIALLYLLVSVLMFLSILGSPYGVLCWRLAGFFIWPFGKVILESGTKHNRKCCVRFTNCDAIPEVDEQEKTPLIENCENVHSDFQ</sequence>
<evidence type="ECO:0000256" key="1">
    <source>
        <dbReference type="SAM" id="Phobius"/>
    </source>
</evidence>